<keyword evidence="3" id="KW-1185">Reference proteome</keyword>
<organism evidence="2 3">
    <name type="scientific">Fusarium torreyae</name>
    <dbReference type="NCBI Taxonomy" id="1237075"/>
    <lineage>
        <taxon>Eukaryota</taxon>
        <taxon>Fungi</taxon>
        <taxon>Dikarya</taxon>
        <taxon>Ascomycota</taxon>
        <taxon>Pezizomycotina</taxon>
        <taxon>Sordariomycetes</taxon>
        <taxon>Hypocreomycetidae</taxon>
        <taxon>Hypocreales</taxon>
        <taxon>Nectriaceae</taxon>
        <taxon>Fusarium</taxon>
    </lineage>
</organism>
<accession>A0A9W8RM57</accession>
<evidence type="ECO:0000256" key="1">
    <source>
        <dbReference type="SAM" id="MobiDB-lite"/>
    </source>
</evidence>
<name>A0A9W8RM57_9HYPO</name>
<comment type="caution">
    <text evidence="2">The sequence shown here is derived from an EMBL/GenBank/DDBJ whole genome shotgun (WGS) entry which is preliminary data.</text>
</comment>
<feature type="region of interest" description="Disordered" evidence="1">
    <location>
        <begin position="1"/>
        <end position="39"/>
    </location>
</feature>
<evidence type="ECO:0000313" key="3">
    <source>
        <dbReference type="Proteomes" id="UP001152049"/>
    </source>
</evidence>
<dbReference type="Proteomes" id="UP001152049">
    <property type="component" value="Unassembled WGS sequence"/>
</dbReference>
<protein>
    <submittedName>
        <fullName evidence="2">Uncharacterized protein</fullName>
    </submittedName>
</protein>
<reference evidence="2" key="1">
    <citation type="submission" date="2022-09" db="EMBL/GenBank/DDBJ databases">
        <title>Fusarium specimens isolated from Avocado Roots.</title>
        <authorList>
            <person name="Stajich J."/>
            <person name="Roper C."/>
            <person name="Heimlech-Rivalta G."/>
        </authorList>
    </citation>
    <scope>NUCLEOTIDE SEQUENCE</scope>
    <source>
        <strain evidence="2">CF00136</strain>
    </source>
</reference>
<sequence>MPHKVETNGRDAQSMLARDGSVASAQENQQKVQPEPKKVGHMLTAWVNETRREHLSINEVLLQRTGSQNQEP</sequence>
<dbReference type="OrthoDB" id="10388711at2759"/>
<dbReference type="AlphaFoldDB" id="A0A9W8RM57"/>
<evidence type="ECO:0000313" key="2">
    <source>
        <dbReference type="EMBL" id="KAJ4243581.1"/>
    </source>
</evidence>
<feature type="compositionally biased region" description="Polar residues" evidence="1">
    <location>
        <begin position="23"/>
        <end position="32"/>
    </location>
</feature>
<proteinExistence type="predicted"/>
<gene>
    <name evidence="2" type="ORF">NW762_014773</name>
</gene>
<dbReference type="EMBL" id="JAOQAZ010000056">
    <property type="protein sequence ID" value="KAJ4243581.1"/>
    <property type="molecule type" value="Genomic_DNA"/>
</dbReference>